<dbReference type="InterPro" id="IPR010982">
    <property type="entry name" value="Lambda_DNA-bd_dom_sf"/>
</dbReference>
<dbReference type="Proteomes" id="UP000230304">
    <property type="component" value="Unassembled WGS sequence"/>
</dbReference>
<evidence type="ECO:0000313" key="3">
    <source>
        <dbReference type="EMBL" id="PIV42757.1"/>
    </source>
</evidence>
<dbReference type="Pfam" id="PF01381">
    <property type="entry name" value="HTH_3"/>
    <property type="match status" value="1"/>
</dbReference>
<dbReference type="PROSITE" id="PS50943">
    <property type="entry name" value="HTH_CROC1"/>
    <property type="match status" value="1"/>
</dbReference>
<evidence type="ECO:0000313" key="4">
    <source>
        <dbReference type="Proteomes" id="UP000230304"/>
    </source>
</evidence>
<evidence type="ECO:0000259" key="2">
    <source>
        <dbReference type="PROSITE" id="PS50943"/>
    </source>
</evidence>
<evidence type="ECO:0000256" key="1">
    <source>
        <dbReference type="ARBA" id="ARBA00023125"/>
    </source>
</evidence>
<dbReference type="PANTHER" id="PTHR46558:SF4">
    <property type="entry name" value="DNA-BIDING PHAGE PROTEIN"/>
    <property type="match status" value="1"/>
</dbReference>
<gene>
    <name evidence="3" type="ORF">COS26_01670</name>
</gene>
<feature type="domain" description="HTH cro/C1-type" evidence="2">
    <location>
        <begin position="6"/>
        <end position="60"/>
    </location>
</feature>
<dbReference type="SMART" id="SM00530">
    <property type="entry name" value="HTH_XRE"/>
    <property type="match status" value="1"/>
</dbReference>
<dbReference type="AlphaFoldDB" id="A0A2M7D7Z3"/>
<comment type="caution">
    <text evidence="3">The sequence shown here is derived from an EMBL/GenBank/DDBJ whole genome shotgun (WGS) entry which is preliminary data.</text>
</comment>
<dbReference type="PANTHER" id="PTHR46558">
    <property type="entry name" value="TRACRIPTIONAL REGULATORY PROTEIN-RELATED-RELATED"/>
    <property type="match status" value="1"/>
</dbReference>
<name>A0A2M7D7Z3_9BACT</name>
<organism evidence="3 4">
    <name type="scientific">Candidatus Nealsonbacteria bacterium CG02_land_8_20_14_3_00_40_11</name>
    <dbReference type="NCBI Taxonomy" id="1974700"/>
    <lineage>
        <taxon>Bacteria</taxon>
        <taxon>Candidatus Nealsoniibacteriota</taxon>
    </lineage>
</organism>
<dbReference type="EMBL" id="PEUA01000038">
    <property type="protein sequence ID" value="PIV42757.1"/>
    <property type="molecule type" value="Genomic_DNA"/>
</dbReference>
<sequence length="259" mass="30280">MLSKFIQRLRKKNNLTQEFLALELGISRPTYAQIEQGERDLTITEAEKLASIFGILFEDFRHGKDSAITAEIKKDKAKSKTEKQEMRISVPQKNLEKFKEVLLYVLSKVGGRPNVGETVLYKLLYFIDFDFYEKFEEQLVGATYIKNHYGPTPVEFKVIVDDMVEKGELAKVESKYFNHLQRKYLPVREPDLTKLKDARELRHIDEVIARLGDKNATELSEYSHEDTPWLVAKENQPLDYEAVFYRTPKTSVRNYDEQD</sequence>
<dbReference type="CDD" id="cd00093">
    <property type="entry name" value="HTH_XRE"/>
    <property type="match status" value="1"/>
</dbReference>
<keyword evidence="1" id="KW-0238">DNA-binding</keyword>
<accession>A0A2M7D7Z3</accession>
<protein>
    <submittedName>
        <fullName evidence="3">XRE family transcriptional regulator</fullName>
    </submittedName>
</protein>
<dbReference type="InterPro" id="IPR025272">
    <property type="entry name" value="SocA_Panacea"/>
</dbReference>
<dbReference type="GO" id="GO:0003677">
    <property type="term" value="F:DNA binding"/>
    <property type="evidence" value="ECO:0007669"/>
    <property type="project" value="UniProtKB-KW"/>
</dbReference>
<dbReference type="InterPro" id="IPR001387">
    <property type="entry name" value="Cro/C1-type_HTH"/>
</dbReference>
<reference evidence="4" key="1">
    <citation type="submission" date="2017-09" db="EMBL/GenBank/DDBJ databases">
        <title>Depth-based differentiation of microbial function through sediment-hosted aquifers and enrichment of novel symbionts in the deep terrestrial subsurface.</title>
        <authorList>
            <person name="Probst A.J."/>
            <person name="Ladd B."/>
            <person name="Jarett J.K."/>
            <person name="Geller-Mcgrath D.E."/>
            <person name="Sieber C.M.K."/>
            <person name="Emerson J.B."/>
            <person name="Anantharaman K."/>
            <person name="Thomas B.C."/>
            <person name="Malmstrom R."/>
            <person name="Stieglmeier M."/>
            <person name="Klingl A."/>
            <person name="Woyke T."/>
            <person name="Ryan C.M."/>
            <person name="Banfield J.F."/>
        </authorList>
    </citation>
    <scope>NUCLEOTIDE SEQUENCE [LARGE SCALE GENOMIC DNA]</scope>
</reference>
<dbReference type="Pfam" id="PF13274">
    <property type="entry name" value="SocA_Panacea"/>
    <property type="match status" value="1"/>
</dbReference>
<proteinExistence type="predicted"/>
<dbReference type="SUPFAM" id="SSF47413">
    <property type="entry name" value="lambda repressor-like DNA-binding domains"/>
    <property type="match status" value="1"/>
</dbReference>
<dbReference type="Gene3D" id="1.10.260.40">
    <property type="entry name" value="lambda repressor-like DNA-binding domains"/>
    <property type="match status" value="1"/>
</dbReference>